<dbReference type="EMBL" id="CAUYUE010000003">
    <property type="protein sequence ID" value="CAK0753944.1"/>
    <property type="molecule type" value="Genomic_DNA"/>
</dbReference>
<evidence type="ECO:0000256" key="2">
    <source>
        <dbReference type="SAM" id="SignalP"/>
    </source>
</evidence>
<comment type="caution">
    <text evidence="3">The sequence shown here is derived from an EMBL/GenBank/DDBJ whole genome shotgun (WGS) entry which is preliminary data.</text>
</comment>
<reference evidence="3 4" key="1">
    <citation type="submission" date="2023-10" db="EMBL/GenBank/DDBJ databases">
        <authorList>
            <person name="Maclean D."/>
            <person name="Macfadyen A."/>
        </authorList>
    </citation>
    <scope>NUCLEOTIDE SEQUENCE [LARGE SCALE GENOMIC DNA]</scope>
</reference>
<evidence type="ECO:0000313" key="4">
    <source>
        <dbReference type="Proteomes" id="UP001314263"/>
    </source>
</evidence>
<feature type="signal peptide" evidence="2">
    <location>
        <begin position="1"/>
        <end position="16"/>
    </location>
</feature>
<organism evidence="3 4">
    <name type="scientific">Coccomyxa viridis</name>
    <dbReference type="NCBI Taxonomy" id="1274662"/>
    <lineage>
        <taxon>Eukaryota</taxon>
        <taxon>Viridiplantae</taxon>
        <taxon>Chlorophyta</taxon>
        <taxon>core chlorophytes</taxon>
        <taxon>Trebouxiophyceae</taxon>
        <taxon>Trebouxiophyceae incertae sedis</taxon>
        <taxon>Coccomyxaceae</taxon>
        <taxon>Coccomyxa</taxon>
    </lineage>
</organism>
<feature type="region of interest" description="Disordered" evidence="1">
    <location>
        <begin position="68"/>
        <end position="118"/>
    </location>
</feature>
<feature type="compositionally biased region" description="Low complexity" evidence="1">
    <location>
        <begin position="101"/>
        <end position="118"/>
    </location>
</feature>
<sequence length="298" mass="31401">MLLAVCATILTSSCKADSFSSIGGRTAQQTLLLSPFQGLAGWVRALIRPRGMAEGSAAREGHVDELTEQKGEQSEQAAEAAADTCGGVTQGMATRPSMHDLPTLAVDSSSSSTAGAATAPPLADLSGLSSGSGRGLDQAIAAAELAVEEEDDPSNAVPLNRRVVLDSIAGQDRKTTPPKTPFANDTLQDAELLSVEGHNLGDRLPGAESLSDKERDLYSNLVQELKSDGTLSSEISDLFTYMSMTPSQDLSEDELSRRDGVVQKLRTRLPSKSAAQLAHLDSDSIINLYNHHVLSNRG</sequence>
<keyword evidence="4" id="KW-1185">Reference proteome</keyword>
<evidence type="ECO:0000256" key="1">
    <source>
        <dbReference type="SAM" id="MobiDB-lite"/>
    </source>
</evidence>
<gene>
    <name evidence="3" type="ORF">CVIRNUC_002259</name>
</gene>
<dbReference type="AlphaFoldDB" id="A0AAV1HWD7"/>
<accession>A0AAV1HWD7</accession>
<evidence type="ECO:0000313" key="3">
    <source>
        <dbReference type="EMBL" id="CAK0753944.1"/>
    </source>
</evidence>
<keyword evidence="2" id="KW-0732">Signal</keyword>
<dbReference type="Proteomes" id="UP001314263">
    <property type="component" value="Unassembled WGS sequence"/>
</dbReference>
<proteinExistence type="predicted"/>
<name>A0AAV1HWD7_9CHLO</name>
<feature type="chain" id="PRO_5043404542" evidence="2">
    <location>
        <begin position="17"/>
        <end position="298"/>
    </location>
</feature>
<protein>
    <submittedName>
        <fullName evidence="3">Uncharacterized protein</fullName>
    </submittedName>
</protein>